<dbReference type="InterPro" id="IPR041664">
    <property type="entry name" value="AAA_16"/>
</dbReference>
<gene>
    <name evidence="2" type="ORF">RM445_30980</name>
</gene>
<accession>A0ABU2NIW6</accession>
<dbReference type="RefSeq" id="WP_311560425.1">
    <property type="nucleotide sequence ID" value="NZ_JAVREJ010000052.1"/>
</dbReference>
<evidence type="ECO:0000313" key="2">
    <source>
        <dbReference type="EMBL" id="MDT0353915.1"/>
    </source>
</evidence>
<dbReference type="Proteomes" id="UP001183202">
    <property type="component" value="Unassembled WGS sequence"/>
</dbReference>
<protein>
    <recommendedName>
        <fullName evidence="1">Orc1-like AAA ATPase domain-containing protein</fullName>
    </recommendedName>
</protein>
<evidence type="ECO:0000259" key="1">
    <source>
        <dbReference type="Pfam" id="PF13191"/>
    </source>
</evidence>
<reference evidence="3" key="1">
    <citation type="submission" date="2023-07" db="EMBL/GenBank/DDBJ databases">
        <title>30 novel species of actinomycetes from the DSMZ collection.</title>
        <authorList>
            <person name="Nouioui I."/>
        </authorList>
    </citation>
    <scope>NUCLEOTIDE SEQUENCE [LARGE SCALE GENOMIC DNA]</scope>
    <source>
        <strain evidence="3">DSM 45834</strain>
    </source>
</reference>
<sequence length="1043" mass="112384">MSHAPERSAPAGPPAEPSTVELAELGRRVADVRESPAVERLAVVATFDPLEAVPADVRPAVELLSDQLADRDERPEWMLKERIRIDVLVRLLRRGGRAELVRRRTETEPLHSALQRMLDEAVYGRAVNPDILDEDELIAVLHVGRWCAVAGSLGGVPDLAPPGFDHERAEGRLALIETLRPVQESTADGCVGREAERERLRKHIDDPGGSALADRPALLVYGIGGVGKSTLVAQFVLDLTARADPSAWAYLDLDRPTLSSFDPLALVVDVARQVSAQFPAAKRYLDLTGAEGAEAAGGGGLESEYTESWRGVIPPLATALHTVCEGRLVVIVDTYEELQREEERRGEGRIGEQVYRMFSALSAEISEFRLVVSGRAPALTFVAPTPDDQHLHVEAFHGDAAVRLLRHLFALELSRLPGRPWEPIAESLAEKVVESVGGSPLTLKLAARVLALDGLPAVDDAAAQARALGRVATEFVNGFLYHRILGHLEGVRPQDTAAVQAVARATLALRRVTPDLLREVIFPVLGRGDLDAAAMMAGLGAETALADRESNVLKLREELRGPALLALRYIDPDLITAVHRRAVHYYGRRPTVPSAEAEIAYHRLALGDAVAPGELDVAAVRAAQPSVNTLPPESRQLVNRTVADHGSLDEDLRRQAAEREVAAQARRALDRGDVDGADRLLAGFGPFGPTTTLHVLVAQVEEARGNRVAAADAAGRDVAAAAAAREPERYAAAAVRRALLLERSVGGAEAAAVLSAADEETWLAGHPLLRLELQLNRLATLERASLDHDRWLLDLDARALLQKVDPAAVRSRTGLIRLLAATLGREEPFMVLDAVQVVGLGTVTYSTHLVGLASALAAWDAGGDLQGRIAQSVGLESSTPTEWMQVIGGPAAEVASVLGQAFSLRPPPQPVLEALRQIYLWWRIDPQERSDLRGGPSALLDGPLDADNPATQRFLRTLAGAYPQSRNVLRLAAQAGLDAGSFEVKQSPVRLVRSVLTEADRVGKLGNLVKQVLADPETASFHDEITDLVGTDWLNRHGIYPTL</sequence>
<dbReference type="Pfam" id="PF13191">
    <property type="entry name" value="AAA_16"/>
    <property type="match status" value="1"/>
</dbReference>
<organism evidence="2 3">
    <name type="scientific">Pseudonocardia charpentierae</name>
    <dbReference type="NCBI Taxonomy" id="3075545"/>
    <lineage>
        <taxon>Bacteria</taxon>
        <taxon>Bacillati</taxon>
        <taxon>Actinomycetota</taxon>
        <taxon>Actinomycetes</taxon>
        <taxon>Pseudonocardiales</taxon>
        <taxon>Pseudonocardiaceae</taxon>
        <taxon>Pseudonocardia</taxon>
    </lineage>
</organism>
<dbReference type="EMBL" id="JAVREJ010000052">
    <property type="protein sequence ID" value="MDT0353915.1"/>
    <property type="molecule type" value="Genomic_DNA"/>
</dbReference>
<dbReference type="Gene3D" id="3.40.50.300">
    <property type="entry name" value="P-loop containing nucleotide triphosphate hydrolases"/>
    <property type="match status" value="1"/>
</dbReference>
<dbReference type="InterPro" id="IPR027417">
    <property type="entry name" value="P-loop_NTPase"/>
</dbReference>
<evidence type="ECO:0000313" key="3">
    <source>
        <dbReference type="Proteomes" id="UP001183202"/>
    </source>
</evidence>
<comment type="caution">
    <text evidence="2">The sequence shown here is derived from an EMBL/GenBank/DDBJ whole genome shotgun (WGS) entry which is preliminary data.</text>
</comment>
<feature type="domain" description="Orc1-like AAA ATPase" evidence="1">
    <location>
        <begin position="190"/>
        <end position="336"/>
    </location>
</feature>
<dbReference type="SUPFAM" id="SSF52540">
    <property type="entry name" value="P-loop containing nucleoside triphosphate hydrolases"/>
    <property type="match status" value="1"/>
</dbReference>
<name>A0ABU2NIW6_9PSEU</name>
<keyword evidence="3" id="KW-1185">Reference proteome</keyword>
<proteinExistence type="predicted"/>